<evidence type="ECO:0000313" key="2">
    <source>
        <dbReference type="EMBL" id="KAG8175682.1"/>
    </source>
</evidence>
<dbReference type="Gene3D" id="1.10.3570.10">
    <property type="entry name" value="Rhabdovirus nucleocapsid protein like domain"/>
    <property type="match status" value="1"/>
</dbReference>
<dbReference type="InterPro" id="IPR035961">
    <property type="entry name" value="Rhabdovirus_nucleoprotein-like"/>
</dbReference>
<comment type="caution">
    <text evidence="2">The sequence shown here is derived from an EMBL/GenBank/DDBJ whole genome shotgun (WGS) entry which is preliminary data.</text>
</comment>
<dbReference type="AlphaFoldDB" id="A0AAV6TW83"/>
<proteinExistence type="predicted"/>
<accession>A0AAV6TW83</accession>
<reference evidence="2 3" key="1">
    <citation type="journal article" date="2022" name="Nat. Ecol. Evol.">
        <title>A masculinizing supergene underlies an exaggerated male reproductive morph in a spider.</title>
        <authorList>
            <person name="Hendrickx F."/>
            <person name="De Corte Z."/>
            <person name="Sonet G."/>
            <person name="Van Belleghem S.M."/>
            <person name="Kostlbacher S."/>
            <person name="Vangestel C."/>
        </authorList>
    </citation>
    <scope>NUCLEOTIDE SEQUENCE [LARGE SCALE GENOMIC DNA]</scope>
    <source>
        <strain evidence="2">W744_W776</strain>
    </source>
</reference>
<dbReference type="EMBL" id="JAFNEN010000964">
    <property type="protein sequence ID" value="KAG8175682.1"/>
    <property type="molecule type" value="Genomic_DNA"/>
</dbReference>
<organism evidence="2 3">
    <name type="scientific">Oedothorax gibbosus</name>
    <dbReference type="NCBI Taxonomy" id="931172"/>
    <lineage>
        <taxon>Eukaryota</taxon>
        <taxon>Metazoa</taxon>
        <taxon>Ecdysozoa</taxon>
        <taxon>Arthropoda</taxon>
        <taxon>Chelicerata</taxon>
        <taxon>Arachnida</taxon>
        <taxon>Araneae</taxon>
        <taxon>Araneomorphae</taxon>
        <taxon>Entelegynae</taxon>
        <taxon>Araneoidea</taxon>
        <taxon>Linyphiidae</taxon>
        <taxon>Erigoninae</taxon>
        <taxon>Oedothorax</taxon>
    </lineage>
</organism>
<dbReference type="Proteomes" id="UP000827092">
    <property type="component" value="Unassembled WGS sequence"/>
</dbReference>
<feature type="domain" description="Rhabdovirus nucleocapsid" evidence="1">
    <location>
        <begin position="18"/>
        <end position="168"/>
    </location>
</feature>
<keyword evidence="3" id="KW-1185">Reference proteome</keyword>
<dbReference type="InterPro" id="IPR000448">
    <property type="entry name" value="Rhabdo_ncapsid"/>
</dbReference>
<gene>
    <name evidence="2" type="ORF">JTE90_010157</name>
</gene>
<dbReference type="InterPro" id="IPR023330">
    <property type="entry name" value="Rhabdovirus_ncapsid_N"/>
</dbReference>
<evidence type="ECO:0000259" key="1">
    <source>
        <dbReference type="Pfam" id="PF00945"/>
    </source>
</evidence>
<sequence>MDNSNIMEIHIARKDKLNQTIVFSDSKEEAQYTYPSDYWKTSKNQPPSISIMDVTSSQIYSLLMEDLAVSQWRDPVISTFIYCVVQEHPEIFEVTLDKDWTPKNEPAIGKKTEKINPFSLIRVTKDYPTTAAKTELPDSKKSRLSLLLCVLITYRKIVMKTNNPNQHNEGFWSTAGVQNKDKFLLYDSKAAEDTGPRVILLEVNGFCS</sequence>
<name>A0AAV6TW83_9ARAC</name>
<evidence type="ECO:0000313" key="3">
    <source>
        <dbReference type="Proteomes" id="UP000827092"/>
    </source>
</evidence>
<protein>
    <recommendedName>
        <fullName evidence="1">Rhabdovirus nucleocapsid domain-containing protein</fullName>
    </recommendedName>
</protein>
<dbReference type="Pfam" id="PF00945">
    <property type="entry name" value="Rhabdo_ncap"/>
    <property type="match status" value="1"/>
</dbReference>
<dbReference type="SUPFAM" id="SSF140809">
    <property type="entry name" value="Rhabdovirus nucleoprotein-like"/>
    <property type="match status" value="1"/>
</dbReference>